<evidence type="ECO:0000313" key="3">
    <source>
        <dbReference type="Proteomes" id="UP000048984"/>
    </source>
</evidence>
<dbReference type="EMBL" id="LJYW01000001">
    <property type="protein sequence ID" value="KPL55561.1"/>
    <property type="molecule type" value="Genomic_DNA"/>
</dbReference>
<dbReference type="RefSeq" id="WP_054361729.1">
    <property type="nucleotide sequence ID" value="NZ_LJYW01000001.1"/>
</dbReference>
<feature type="compositionally biased region" description="Basic and acidic residues" evidence="1">
    <location>
        <begin position="31"/>
        <end position="43"/>
    </location>
</feature>
<organism evidence="2 3">
    <name type="scientific">Prosthecodimorpha hirschii</name>
    <dbReference type="NCBI Taxonomy" id="665126"/>
    <lineage>
        <taxon>Bacteria</taxon>
        <taxon>Pseudomonadati</taxon>
        <taxon>Pseudomonadota</taxon>
        <taxon>Alphaproteobacteria</taxon>
        <taxon>Hyphomicrobiales</taxon>
        <taxon>Ancalomicrobiaceae</taxon>
        <taxon>Prosthecodimorpha</taxon>
    </lineage>
</organism>
<name>A0A0N8GFX8_9HYPH</name>
<gene>
    <name evidence="2" type="ORF">ABB55_27750</name>
</gene>
<evidence type="ECO:0000256" key="1">
    <source>
        <dbReference type="SAM" id="MobiDB-lite"/>
    </source>
</evidence>
<sequence length="120" mass="12402">MDDDDQNARAIVARVDGDVPLGAASAEDEDGAGHEGADSHGGDGDDEAEGGDPHDAGDDEPPAGFDPADPALTECASQPMNDIGNGRRLLRRHGRICAMCCASAGRVRRTPLLPRISTGR</sequence>
<reference evidence="2 3" key="1">
    <citation type="submission" date="2015-09" db="EMBL/GenBank/DDBJ databases">
        <authorList>
            <consortium name="Swine Surveillance"/>
        </authorList>
    </citation>
    <scope>NUCLEOTIDE SEQUENCE [LARGE SCALE GENOMIC DNA]</scope>
    <source>
        <strain evidence="2 3">16</strain>
    </source>
</reference>
<evidence type="ECO:0000313" key="2">
    <source>
        <dbReference type="EMBL" id="KPL55561.1"/>
    </source>
</evidence>
<proteinExistence type="predicted"/>
<reference evidence="2 3" key="2">
    <citation type="submission" date="2015-10" db="EMBL/GenBank/DDBJ databases">
        <title>Draft Genome Sequence of Prosthecomicrobium hirschii ATCC 27832.</title>
        <authorList>
            <person name="Daniel J."/>
            <person name="Givan S.A."/>
            <person name="Brun Y.V."/>
            <person name="Brown P.J."/>
        </authorList>
    </citation>
    <scope>NUCLEOTIDE SEQUENCE [LARGE SCALE GENOMIC DNA]</scope>
    <source>
        <strain evidence="2 3">16</strain>
    </source>
</reference>
<dbReference type="AlphaFoldDB" id="A0A0N8GFX8"/>
<protein>
    <submittedName>
        <fullName evidence="2">Uncharacterized protein</fullName>
    </submittedName>
</protein>
<keyword evidence="3" id="KW-1185">Reference proteome</keyword>
<accession>A0A0N8GFX8</accession>
<dbReference type="Proteomes" id="UP000048984">
    <property type="component" value="Unassembled WGS sequence"/>
</dbReference>
<comment type="caution">
    <text evidence="2">The sequence shown here is derived from an EMBL/GenBank/DDBJ whole genome shotgun (WGS) entry which is preliminary data.</text>
</comment>
<dbReference type="STRING" id="665126.ABB55_27750"/>
<feature type="region of interest" description="Disordered" evidence="1">
    <location>
        <begin position="1"/>
        <end position="85"/>
    </location>
</feature>